<name>A0A369J3S0_HYPMA</name>
<sequence>MEQLSTFHGAALEAGFAEAFSGSVFKLKTVYKHRAFFQKAKDLNLVDVFKAYSRHRDGTWSSMVKEVQKGNYIRATSPSDPVSTGSATGTNEPSPPPTMNEPSPPPTPEPDHDLSSEPGTMEDQLETDDEDSFITRIMKFEWFDRVEGTIESQSALATDDIEVAIRIEPTARGHFKEVKLVCPPYSCPIR</sequence>
<evidence type="ECO:0000256" key="1">
    <source>
        <dbReference type="SAM" id="MobiDB-lite"/>
    </source>
</evidence>
<dbReference type="Proteomes" id="UP000076154">
    <property type="component" value="Unassembled WGS sequence"/>
</dbReference>
<accession>A0A369J3S0</accession>
<dbReference type="InParanoid" id="A0A369J3S0"/>
<feature type="region of interest" description="Disordered" evidence="1">
    <location>
        <begin position="72"/>
        <end position="128"/>
    </location>
</feature>
<comment type="caution">
    <text evidence="2">The sequence shown here is derived from an EMBL/GenBank/DDBJ whole genome shotgun (WGS) entry which is preliminary data.</text>
</comment>
<feature type="compositionally biased region" description="Pro residues" evidence="1">
    <location>
        <begin position="93"/>
        <end position="108"/>
    </location>
</feature>
<organism evidence="2 3">
    <name type="scientific">Hypsizygus marmoreus</name>
    <name type="common">White beech mushroom</name>
    <name type="synonym">Agaricus marmoreus</name>
    <dbReference type="NCBI Taxonomy" id="39966"/>
    <lineage>
        <taxon>Eukaryota</taxon>
        <taxon>Fungi</taxon>
        <taxon>Dikarya</taxon>
        <taxon>Basidiomycota</taxon>
        <taxon>Agaricomycotina</taxon>
        <taxon>Agaricomycetes</taxon>
        <taxon>Agaricomycetidae</taxon>
        <taxon>Agaricales</taxon>
        <taxon>Tricholomatineae</taxon>
        <taxon>Lyophyllaceae</taxon>
        <taxon>Hypsizygus</taxon>
    </lineage>
</organism>
<reference evidence="2" key="1">
    <citation type="submission" date="2018-04" db="EMBL/GenBank/DDBJ databases">
        <title>Whole genome sequencing of Hypsizygus marmoreus.</title>
        <authorList>
            <person name="Choi I.-G."/>
            <person name="Min B."/>
            <person name="Kim J.-G."/>
            <person name="Kim S."/>
            <person name="Oh Y.-L."/>
            <person name="Kong W.-S."/>
            <person name="Park H."/>
            <person name="Jeong J."/>
            <person name="Song E.-S."/>
        </authorList>
    </citation>
    <scope>NUCLEOTIDE SEQUENCE [LARGE SCALE GENOMIC DNA]</scope>
    <source>
        <strain evidence="2">51987-8</strain>
    </source>
</reference>
<keyword evidence="3" id="KW-1185">Reference proteome</keyword>
<proteinExistence type="predicted"/>
<evidence type="ECO:0000313" key="3">
    <source>
        <dbReference type="Proteomes" id="UP000076154"/>
    </source>
</evidence>
<dbReference type="EMBL" id="LUEZ02000138">
    <property type="protein sequence ID" value="RDB15790.1"/>
    <property type="molecule type" value="Genomic_DNA"/>
</dbReference>
<feature type="compositionally biased region" description="Polar residues" evidence="1">
    <location>
        <begin position="74"/>
        <end position="89"/>
    </location>
</feature>
<evidence type="ECO:0000313" key="2">
    <source>
        <dbReference type="EMBL" id="RDB15790.1"/>
    </source>
</evidence>
<gene>
    <name evidence="2" type="ORF">Hypma_003745</name>
</gene>
<protein>
    <submittedName>
        <fullName evidence="2">Uncharacterized protein</fullName>
    </submittedName>
</protein>
<dbReference type="AlphaFoldDB" id="A0A369J3S0"/>